<feature type="region of interest" description="Disordered" evidence="1">
    <location>
        <begin position="88"/>
        <end position="118"/>
    </location>
</feature>
<sequence>MYKGGAFALNASKKAEKQHESEKDNGDENLSIPEEEGEFDTWKPSPVYRTKKKKTRKKKIGSKKAAVPVKKLEAVEFAEGEFETYVPNENNEFDNYTPSPPIVRTKKKKTRKKKIGSKKAAVPVKKLEAVEFAEGEFETYVPNENNEFDNYTPSPPIAR</sequence>
<dbReference type="WBParaSite" id="GPUH_0002575601-mRNA-1">
    <property type="protein sequence ID" value="GPUH_0002575601-mRNA-1"/>
    <property type="gene ID" value="GPUH_0002575601"/>
</dbReference>
<gene>
    <name evidence="2" type="ORF">GPUH_LOCUS25726</name>
</gene>
<evidence type="ECO:0000256" key="1">
    <source>
        <dbReference type="SAM" id="MobiDB-lite"/>
    </source>
</evidence>
<evidence type="ECO:0000313" key="2">
    <source>
        <dbReference type="EMBL" id="VDN44580.1"/>
    </source>
</evidence>
<feature type="compositionally biased region" description="Basic residues" evidence="1">
    <location>
        <begin position="104"/>
        <end position="117"/>
    </location>
</feature>
<dbReference type="Proteomes" id="UP000271098">
    <property type="component" value="Unassembled WGS sequence"/>
</dbReference>
<proteinExistence type="predicted"/>
<organism evidence="4">
    <name type="scientific">Gongylonema pulchrum</name>
    <dbReference type="NCBI Taxonomy" id="637853"/>
    <lineage>
        <taxon>Eukaryota</taxon>
        <taxon>Metazoa</taxon>
        <taxon>Ecdysozoa</taxon>
        <taxon>Nematoda</taxon>
        <taxon>Chromadorea</taxon>
        <taxon>Rhabditida</taxon>
        <taxon>Spirurina</taxon>
        <taxon>Spiruromorpha</taxon>
        <taxon>Spiruroidea</taxon>
        <taxon>Gongylonematidae</taxon>
        <taxon>Gongylonema</taxon>
    </lineage>
</organism>
<evidence type="ECO:0000313" key="3">
    <source>
        <dbReference type="Proteomes" id="UP000271098"/>
    </source>
</evidence>
<feature type="region of interest" description="Disordered" evidence="1">
    <location>
        <begin position="1"/>
        <end position="65"/>
    </location>
</feature>
<reference evidence="2 3" key="2">
    <citation type="submission" date="2018-11" db="EMBL/GenBank/DDBJ databases">
        <authorList>
            <consortium name="Pathogen Informatics"/>
        </authorList>
    </citation>
    <scope>NUCLEOTIDE SEQUENCE [LARGE SCALE GENOMIC DNA]</scope>
</reference>
<feature type="compositionally biased region" description="Polar residues" evidence="1">
    <location>
        <begin position="88"/>
        <end position="97"/>
    </location>
</feature>
<protein>
    <submittedName>
        <fullName evidence="2 4">Uncharacterized protein</fullName>
    </submittedName>
</protein>
<reference evidence="4" key="1">
    <citation type="submission" date="2016-06" db="UniProtKB">
        <authorList>
            <consortium name="WormBaseParasite"/>
        </authorList>
    </citation>
    <scope>IDENTIFICATION</scope>
</reference>
<dbReference type="EMBL" id="UYRT01106554">
    <property type="protein sequence ID" value="VDN44580.1"/>
    <property type="molecule type" value="Genomic_DNA"/>
</dbReference>
<feature type="compositionally biased region" description="Basic and acidic residues" evidence="1">
    <location>
        <begin position="13"/>
        <end position="26"/>
    </location>
</feature>
<keyword evidence="3" id="KW-1185">Reference proteome</keyword>
<evidence type="ECO:0000313" key="4">
    <source>
        <dbReference type="WBParaSite" id="GPUH_0002575601-mRNA-1"/>
    </source>
</evidence>
<accession>A0A183EXN5</accession>
<dbReference type="AlphaFoldDB" id="A0A183EXN5"/>
<name>A0A183EXN5_9BILA</name>
<feature type="compositionally biased region" description="Basic residues" evidence="1">
    <location>
        <begin position="49"/>
        <end position="62"/>
    </location>
</feature>